<evidence type="ECO:0000256" key="2">
    <source>
        <dbReference type="ARBA" id="ARBA00023125"/>
    </source>
</evidence>
<feature type="domain" description="HTH araC/xylS-type" evidence="4">
    <location>
        <begin position="161"/>
        <end position="259"/>
    </location>
</feature>
<dbReference type="InterPro" id="IPR046532">
    <property type="entry name" value="DUF6597"/>
</dbReference>
<dbReference type="PANTHER" id="PTHR46796:SF13">
    <property type="entry name" value="HTH-TYPE TRANSCRIPTIONAL ACTIVATOR RHAS"/>
    <property type="match status" value="1"/>
</dbReference>
<dbReference type="SUPFAM" id="SSF46689">
    <property type="entry name" value="Homeodomain-like"/>
    <property type="match status" value="1"/>
</dbReference>
<reference evidence="5 6" key="1">
    <citation type="submission" date="2019-03" db="EMBL/GenBank/DDBJ databases">
        <title>Genomic Encyclopedia of Archaeal and Bacterial Type Strains, Phase II (KMG-II): from individual species to whole genera.</title>
        <authorList>
            <person name="Goeker M."/>
        </authorList>
    </citation>
    <scope>NUCLEOTIDE SEQUENCE [LARGE SCALE GENOMIC DNA]</scope>
    <source>
        <strain evidence="5 6">DSM 28213</strain>
    </source>
</reference>
<dbReference type="AlphaFoldDB" id="A0A4R7ERG4"/>
<name>A0A4R7ERG4_9FLAO</name>
<dbReference type="InterPro" id="IPR009057">
    <property type="entry name" value="Homeodomain-like_sf"/>
</dbReference>
<dbReference type="PANTHER" id="PTHR46796">
    <property type="entry name" value="HTH-TYPE TRANSCRIPTIONAL ACTIVATOR RHAS-RELATED"/>
    <property type="match status" value="1"/>
</dbReference>
<keyword evidence="2 5" id="KW-0238">DNA-binding</keyword>
<evidence type="ECO:0000256" key="3">
    <source>
        <dbReference type="ARBA" id="ARBA00023163"/>
    </source>
</evidence>
<dbReference type="GO" id="GO:0043565">
    <property type="term" value="F:sequence-specific DNA binding"/>
    <property type="evidence" value="ECO:0007669"/>
    <property type="project" value="InterPro"/>
</dbReference>
<comment type="caution">
    <text evidence="5">The sequence shown here is derived from an EMBL/GenBank/DDBJ whole genome shotgun (WGS) entry which is preliminary data.</text>
</comment>
<keyword evidence="3" id="KW-0804">Transcription</keyword>
<keyword evidence="1" id="KW-0805">Transcription regulation</keyword>
<gene>
    <name evidence="5" type="ORF">C8P70_12210</name>
</gene>
<dbReference type="InterPro" id="IPR018060">
    <property type="entry name" value="HTH_AraC"/>
</dbReference>
<organism evidence="5 6">
    <name type="scientific">Myroides indicus</name>
    <dbReference type="NCBI Taxonomy" id="1323422"/>
    <lineage>
        <taxon>Bacteria</taxon>
        <taxon>Pseudomonadati</taxon>
        <taxon>Bacteroidota</taxon>
        <taxon>Flavobacteriia</taxon>
        <taxon>Flavobacteriales</taxon>
        <taxon>Flavobacteriaceae</taxon>
        <taxon>Myroides</taxon>
    </lineage>
</organism>
<dbReference type="GO" id="GO:0003700">
    <property type="term" value="F:DNA-binding transcription factor activity"/>
    <property type="evidence" value="ECO:0007669"/>
    <property type="project" value="InterPro"/>
</dbReference>
<evidence type="ECO:0000259" key="4">
    <source>
        <dbReference type="PROSITE" id="PS01124"/>
    </source>
</evidence>
<evidence type="ECO:0000313" key="5">
    <source>
        <dbReference type="EMBL" id="TDS55290.1"/>
    </source>
</evidence>
<dbReference type="OrthoDB" id="511992at2"/>
<dbReference type="InterPro" id="IPR050204">
    <property type="entry name" value="AraC_XylS_family_regulators"/>
</dbReference>
<accession>A0A4R7ERG4</accession>
<sequence>MQVSFTYPHPALQPYVRGYFCIELDAKPNAPPLDIHPVGYSTIAFTLKPKVFRSEGNDYDFSLSYHGYICRHISLLPLVHHIKMVVVSFTPTGTAQLFRIPQNELLNQIVSFTDVFPDSKILNTQLEDADSCQKQALRHIEQWLLQQIPDKAPFNYAPNIDEACKMIQACEGHIRIDKLCQEVGMSQRYLESHFKEMIGVSPKLYCRISRFIAVYQFILQNSHIEWSELIYRYRYFDQAHFIRDFKTFFGYSPSKIHLANSHLAKKIIL</sequence>
<keyword evidence="6" id="KW-1185">Reference proteome</keyword>
<dbReference type="Pfam" id="PF12833">
    <property type="entry name" value="HTH_18"/>
    <property type="match status" value="1"/>
</dbReference>
<dbReference type="RefSeq" id="WP_133713143.1">
    <property type="nucleotide sequence ID" value="NZ_SOAG01000022.1"/>
</dbReference>
<protein>
    <submittedName>
        <fullName evidence="5">AraC-like DNA-binding protein</fullName>
    </submittedName>
</protein>
<dbReference type="PROSITE" id="PS01124">
    <property type="entry name" value="HTH_ARAC_FAMILY_2"/>
    <property type="match status" value="1"/>
</dbReference>
<evidence type="ECO:0000256" key="1">
    <source>
        <dbReference type="ARBA" id="ARBA00023015"/>
    </source>
</evidence>
<dbReference type="SMART" id="SM00342">
    <property type="entry name" value="HTH_ARAC"/>
    <property type="match status" value="1"/>
</dbReference>
<evidence type="ECO:0000313" key="6">
    <source>
        <dbReference type="Proteomes" id="UP000295215"/>
    </source>
</evidence>
<dbReference type="Gene3D" id="1.10.10.60">
    <property type="entry name" value="Homeodomain-like"/>
    <property type="match status" value="1"/>
</dbReference>
<dbReference type="Pfam" id="PF20240">
    <property type="entry name" value="DUF6597"/>
    <property type="match status" value="1"/>
</dbReference>
<proteinExistence type="predicted"/>
<dbReference type="Proteomes" id="UP000295215">
    <property type="component" value="Unassembled WGS sequence"/>
</dbReference>
<dbReference type="EMBL" id="SOAG01000022">
    <property type="protein sequence ID" value="TDS55290.1"/>
    <property type="molecule type" value="Genomic_DNA"/>
</dbReference>